<dbReference type="Proteomes" id="UP000886842">
    <property type="component" value="Unassembled WGS sequence"/>
</dbReference>
<gene>
    <name evidence="3" type="ORF">IAA98_00760</name>
</gene>
<keyword evidence="2" id="KW-1133">Transmembrane helix</keyword>
<sequence>MTTPHDDDSTSDRVRVSGPSEQAPAEMVEDDQNDRDTTPQGSGRTEKHWQRWLVIGFVVVAILLVLIMVWTSFLPRWWAQTISRQTGGTFARGVGWGLFYGFTFTLAPLLVLALVALRSWRRHAGRIALAVLALLLALPNLVSLSVSLAPGRVNEIARQTLDVNAPWFRGASIIGAVIAALAAAGVWTWVIINQRRHRELLELRAERDERR</sequence>
<reference evidence="3" key="2">
    <citation type="journal article" date="2021" name="PeerJ">
        <title>Extensive microbial diversity within the chicken gut microbiome revealed by metagenomics and culture.</title>
        <authorList>
            <person name="Gilroy R."/>
            <person name="Ravi A."/>
            <person name="Getino M."/>
            <person name="Pursley I."/>
            <person name="Horton D.L."/>
            <person name="Alikhan N.F."/>
            <person name="Baker D."/>
            <person name="Gharbi K."/>
            <person name="Hall N."/>
            <person name="Watson M."/>
            <person name="Adriaenssens E.M."/>
            <person name="Foster-Nyarko E."/>
            <person name="Jarju S."/>
            <person name="Secka A."/>
            <person name="Antonio M."/>
            <person name="Oren A."/>
            <person name="Chaudhuri R.R."/>
            <person name="La Ragione R."/>
            <person name="Hildebrand F."/>
            <person name="Pallen M.J."/>
        </authorList>
    </citation>
    <scope>NUCLEOTIDE SEQUENCE</scope>
    <source>
        <strain evidence="3">ChiGjej1B1-24693</strain>
    </source>
</reference>
<feature type="transmembrane region" description="Helical" evidence="2">
    <location>
        <begin position="127"/>
        <end position="147"/>
    </location>
</feature>
<keyword evidence="2" id="KW-0472">Membrane</keyword>
<reference evidence="3" key="1">
    <citation type="submission" date="2020-10" db="EMBL/GenBank/DDBJ databases">
        <authorList>
            <person name="Gilroy R."/>
        </authorList>
    </citation>
    <scope>NUCLEOTIDE SEQUENCE</scope>
    <source>
        <strain evidence="3">ChiGjej1B1-24693</strain>
    </source>
</reference>
<evidence type="ECO:0000313" key="3">
    <source>
        <dbReference type="EMBL" id="HIT74098.1"/>
    </source>
</evidence>
<feature type="transmembrane region" description="Helical" evidence="2">
    <location>
        <begin position="167"/>
        <end position="192"/>
    </location>
</feature>
<protein>
    <submittedName>
        <fullName evidence="3">Permease</fullName>
    </submittedName>
</protein>
<keyword evidence="2" id="KW-0812">Transmembrane</keyword>
<dbReference type="EMBL" id="DVLP01000024">
    <property type="protein sequence ID" value="HIT74098.1"/>
    <property type="molecule type" value="Genomic_DNA"/>
</dbReference>
<feature type="compositionally biased region" description="Basic and acidic residues" evidence="1">
    <location>
        <begin position="1"/>
        <end position="15"/>
    </location>
</feature>
<organism evidence="3 4">
    <name type="scientific">Candidatus Avipropionibacterium avicola</name>
    <dbReference type="NCBI Taxonomy" id="2840701"/>
    <lineage>
        <taxon>Bacteria</taxon>
        <taxon>Bacillati</taxon>
        <taxon>Actinomycetota</taxon>
        <taxon>Actinomycetes</taxon>
        <taxon>Propionibacteriales</taxon>
        <taxon>Propionibacteriaceae</taxon>
        <taxon>Propionibacteriaceae incertae sedis</taxon>
        <taxon>Candidatus Avipropionibacterium</taxon>
    </lineage>
</organism>
<evidence type="ECO:0000313" key="4">
    <source>
        <dbReference type="Proteomes" id="UP000886842"/>
    </source>
</evidence>
<name>A0A9D1GW31_9ACTN</name>
<proteinExistence type="predicted"/>
<evidence type="ECO:0000256" key="2">
    <source>
        <dbReference type="SAM" id="Phobius"/>
    </source>
</evidence>
<dbReference type="AlphaFoldDB" id="A0A9D1GW31"/>
<feature type="transmembrane region" description="Helical" evidence="2">
    <location>
        <begin position="93"/>
        <end position="115"/>
    </location>
</feature>
<accession>A0A9D1GW31</accession>
<feature type="region of interest" description="Disordered" evidence="1">
    <location>
        <begin position="1"/>
        <end position="44"/>
    </location>
</feature>
<comment type="caution">
    <text evidence="3">The sequence shown here is derived from an EMBL/GenBank/DDBJ whole genome shotgun (WGS) entry which is preliminary data.</text>
</comment>
<feature type="transmembrane region" description="Helical" evidence="2">
    <location>
        <begin position="52"/>
        <end position="73"/>
    </location>
</feature>
<evidence type="ECO:0000256" key="1">
    <source>
        <dbReference type="SAM" id="MobiDB-lite"/>
    </source>
</evidence>